<dbReference type="EMBL" id="JAGRRH010000002">
    <property type="protein sequence ID" value="KAG7373018.1"/>
    <property type="molecule type" value="Genomic_DNA"/>
</dbReference>
<reference evidence="1" key="2">
    <citation type="submission" date="2021-04" db="EMBL/GenBank/DDBJ databases">
        <authorList>
            <person name="Podell S."/>
        </authorList>
    </citation>
    <scope>NUCLEOTIDE SEQUENCE</scope>
    <source>
        <strain evidence="1">Hildebrandi</strain>
    </source>
</reference>
<dbReference type="Proteomes" id="UP000693970">
    <property type="component" value="Unassembled WGS sequence"/>
</dbReference>
<gene>
    <name evidence="1" type="ORF">IV203_033742</name>
</gene>
<evidence type="ECO:0000313" key="2">
    <source>
        <dbReference type="Proteomes" id="UP000693970"/>
    </source>
</evidence>
<sequence length="440" mass="50193">MSREDERSFLRESIPCVDDSPIGLRLWYHQVVRHTDSHGYYIHPFWCFWKHPRGGDHGFTCGSLADDDLPQHMSLPTLGHSPTIYTFLTKCVFPPTSTIPSRISLSHGDGYTALRNIIFVVHPVFHPNPAILVKNYPTHHECFTHAYFRAFEEDLQLQVLMQDIDSSLDKPHEIDIFISNHRYSKFSQFPSTLSNLGKTTLTNPTRLFNGATIKTHSVLPANWYPHPSLLHSYFCPVLQTSSQDTETIPDPPDGSLLHDNLAVRAQIDTGADAIPHGVGYMHIPTDTLRPGYLSVRTFYHPNIRATFINERDLLCASGLRRRDYGPHLFSKDPDAGLHPSPYTCRCLPPIQALYLHDPDFATSCARATIVNIFAHQESQYTQLQCDLEHMSKDFCMIPFHDYIHPNTPVHSNKAATEGMLWHQRLDHPSDHSLYNCPQMH</sequence>
<protein>
    <submittedName>
        <fullName evidence="1">Uncharacterized protein</fullName>
    </submittedName>
</protein>
<accession>A0A9K3Q6Q1</accession>
<dbReference type="AlphaFoldDB" id="A0A9K3Q6Q1"/>
<reference evidence="1" key="1">
    <citation type="journal article" date="2021" name="Sci. Rep.">
        <title>Diploid genomic architecture of Nitzschia inconspicua, an elite biomass production diatom.</title>
        <authorList>
            <person name="Oliver A."/>
            <person name="Podell S."/>
            <person name="Pinowska A."/>
            <person name="Traller J.C."/>
            <person name="Smith S.R."/>
            <person name="McClure R."/>
            <person name="Beliaev A."/>
            <person name="Bohutskyi P."/>
            <person name="Hill E.A."/>
            <person name="Rabines A."/>
            <person name="Zheng H."/>
            <person name="Allen L.Z."/>
            <person name="Kuo A."/>
            <person name="Grigoriev I.V."/>
            <person name="Allen A.E."/>
            <person name="Hazlebeck D."/>
            <person name="Allen E.E."/>
        </authorList>
    </citation>
    <scope>NUCLEOTIDE SEQUENCE</scope>
    <source>
        <strain evidence="1">Hildebrandi</strain>
    </source>
</reference>
<evidence type="ECO:0000313" key="1">
    <source>
        <dbReference type="EMBL" id="KAG7373018.1"/>
    </source>
</evidence>
<proteinExistence type="predicted"/>
<comment type="caution">
    <text evidence="1">The sequence shown here is derived from an EMBL/GenBank/DDBJ whole genome shotgun (WGS) entry which is preliminary data.</text>
</comment>
<organism evidence="1 2">
    <name type="scientific">Nitzschia inconspicua</name>
    <dbReference type="NCBI Taxonomy" id="303405"/>
    <lineage>
        <taxon>Eukaryota</taxon>
        <taxon>Sar</taxon>
        <taxon>Stramenopiles</taxon>
        <taxon>Ochrophyta</taxon>
        <taxon>Bacillariophyta</taxon>
        <taxon>Bacillariophyceae</taxon>
        <taxon>Bacillariophycidae</taxon>
        <taxon>Bacillariales</taxon>
        <taxon>Bacillariaceae</taxon>
        <taxon>Nitzschia</taxon>
    </lineage>
</organism>
<keyword evidence="2" id="KW-1185">Reference proteome</keyword>
<name>A0A9K3Q6Q1_9STRA</name>